<sequence length="124" mass="13552">MGAWGTGIFANDTAADVRDEYFEYLEDEVPDEEATRRLIDSFAYLLREDNAAELWVPLAAAQFQVGRLDGQVKAAALAAIDEGSGLDLWEEAGPDELAERVAALQELRGQLTGPQPARKTFPTP</sequence>
<dbReference type="Pfam" id="PF14078">
    <property type="entry name" value="DUF4259"/>
    <property type="match status" value="1"/>
</dbReference>
<accession>A0A5N6MEV4</accession>
<protein>
    <submittedName>
        <fullName evidence="1">MarR family transcriptional regulator</fullName>
    </submittedName>
</protein>
<dbReference type="Proteomes" id="UP000326852">
    <property type="component" value="Unassembled WGS sequence"/>
</dbReference>
<evidence type="ECO:0000313" key="2">
    <source>
        <dbReference type="Proteomes" id="UP000326852"/>
    </source>
</evidence>
<proteinExistence type="predicted"/>
<keyword evidence="2" id="KW-1185">Reference proteome</keyword>
<comment type="caution">
    <text evidence="1">The sequence shown here is derived from an EMBL/GenBank/DDBJ whole genome shotgun (WGS) entry which is preliminary data.</text>
</comment>
<dbReference type="RefSeq" id="WP_152272550.1">
    <property type="nucleotide sequence ID" value="NZ_VTFX01000005.1"/>
</dbReference>
<dbReference type="InterPro" id="IPR025355">
    <property type="entry name" value="DUF4259"/>
</dbReference>
<evidence type="ECO:0000313" key="1">
    <source>
        <dbReference type="EMBL" id="KAD3514857.1"/>
    </source>
</evidence>
<gene>
    <name evidence="1" type="ORF">GD627_11040</name>
</gene>
<name>A0A5N6MEV4_9MICC</name>
<dbReference type="AlphaFoldDB" id="A0A5N6MEV4"/>
<organism evidence="1 2">
    <name type="scientific">Arthrobacter yangruifuii</name>
    <dbReference type="NCBI Taxonomy" id="2606616"/>
    <lineage>
        <taxon>Bacteria</taxon>
        <taxon>Bacillati</taxon>
        <taxon>Actinomycetota</taxon>
        <taxon>Actinomycetes</taxon>
        <taxon>Micrococcales</taxon>
        <taxon>Micrococcaceae</taxon>
        <taxon>Arthrobacter</taxon>
    </lineage>
</organism>
<dbReference type="EMBL" id="VTFX01000005">
    <property type="protein sequence ID" value="KAD3514857.1"/>
    <property type="molecule type" value="Genomic_DNA"/>
</dbReference>
<reference evidence="1 2" key="1">
    <citation type="submission" date="2019-08" db="EMBL/GenBank/DDBJ databases">
        <title>Arthrobacter sp. nov., isolated from plateau pika and Tibetan wild ass.</title>
        <authorList>
            <person name="Ge Y."/>
        </authorList>
    </citation>
    <scope>NUCLEOTIDE SEQUENCE [LARGE SCALE GENOMIC DNA]</scope>
    <source>
        <strain evidence="1 2">785</strain>
    </source>
</reference>